<organism evidence="1 2">
    <name type="scientific">Vreelandella arcis</name>
    <dbReference type="NCBI Taxonomy" id="416873"/>
    <lineage>
        <taxon>Bacteria</taxon>
        <taxon>Pseudomonadati</taxon>
        <taxon>Pseudomonadota</taxon>
        <taxon>Gammaproteobacteria</taxon>
        <taxon>Oceanospirillales</taxon>
        <taxon>Halomonadaceae</taxon>
        <taxon>Vreelandella</taxon>
    </lineage>
</organism>
<dbReference type="AlphaFoldDB" id="A0A1H0BPY6"/>
<reference evidence="2" key="1">
    <citation type="submission" date="2016-10" db="EMBL/GenBank/DDBJ databases">
        <authorList>
            <person name="Varghese N."/>
            <person name="Submissions S."/>
        </authorList>
    </citation>
    <scope>NUCLEOTIDE SEQUENCE [LARGE SCALE GENOMIC DNA]</scope>
    <source>
        <strain evidence="2">CGMCC 1.6494</strain>
    </source>
</reference>
<name>A0A1H0BPY6_9GAMM</name>
<proteinExistence type="predicted"/>
<protein>
    <submittedName>
        <fullName evidence="1">Uncharacterized protein</fullName>
    </submittedName>
</protein>
<gene>
    <name evidence="1" type="ORF">SAMN04487951_105167</name>
</gene>
<accession>A0A1H0BPY6</accession>
<keyword evidence="2" id="KW-1185">Reference proteome</keyword>
<dbReference type="Proteomes" id="UP000199677">
    <property type="component" value="Unassembled WGS sequence"/>
</dbReference>
<evidence type="ECO:0000313" key="2">
    <source>
        <dbReference type="Proteomes" id="UP000199677"/>
    </source>
</evidence>
<sequence length="55" mass="6160">MNTDRHTPSPFAQQALAAMKQAVSKELDRKKRLGHYAVVWKDGKPVKIGEDASPR</sequence>
<dbReference type="RefSeq" id="WP_170832995.1">
    <property type="nucleotide sequence ID" value="NZ_FNII01000005.1"/>
</dbReference>
<dbReference type="STRING" id="416873.SAMN04487951_105167"/>
<evidence type="ECO:0000313" key="1">
    <source>
        <dbReference type="EMBL" id="SDN47739.1"/>
    </source>
</evidence>
<dbReference type="EMBL" id="FNII01000005">
    <property type="protein sequence ID" value="SDN47739.1"/>
    <property type="molecule type" value="Genomic_DNA"/>
</dbReference>